<evidence type="ECO:0000313" key="4">
    <source>
        <dbReference type="EMBL" id="MDT9682699.1"/>
    </source>
</evidence>
<proteinExistence type="predicted"/>
<evidence type="ECO:0000256" key="3">
    <source>
        <dbReference type="SAM" id="SignalP"/>
    </source>
</evidence>
<evidence type="ECO:0000313" key="5">
    <source>
        <dbReference type="Proteomes" id="UP001250181"/>
    </source>
</evidence>
<feature type="transmembrane region" description="Helical" evidence="2">
    <location>
        <begin position="541"/>
        <end position="560"/>
    </location>
</feature>
<evidence type="ECO:0000256" key="1">
    <source>
        <dbReference type="SAM" id="MobiDB-lite"/>
    </source>
</evidence>
<feature type="signal peptide" evidence="3">
    <location>
        <begin position="1"/>
        <end position="37"/>
    </location>
</feature>
<keyword evidence="2" id="KW-1133">Transmembrane helix</keyword>
<keyword evidence="2" id="KW-0472">Membrane</keyword>
<feature type="region of interest" description="Disordered" evidence="1">
    <location>
        <begin position="301"/>
        <end position="321"/>
    </location>
</feature>
<organism evidence="4 5">
    <name type="scientific">Streptomyces tamarix</name>
    <dbReference type="NCBI Taxonomy" id="3078565"/>
    <lineage>
        <taxon>Bacteria</taxon>
        <taxon>Bacillati</taxon>
        <taxon>Actinomycetota</taxon>
        <taxon>Actinomycetes</taxon>
        <taxon>Kitasatosporales</taxon>
        <taxon>Streptomycetaceae</taxon>
        <taxon>Streptomyces</taxon>
    </lineage>
</organism>
<comment type="caution">
    <text evidence="4">The sequence shown here is derived from an EMBL/GenBank/DDBJ whole genome shotgun (WGS) entry which is preliminary data.</text>
</comment>
<gene>
    <name evidence="4" type="ORF">RND61_11550</name>
</gene>
<feature type="region of interest" description="Disordered" evidence="1">
    <location>
        <begin position="489"/>
        <end position="533"/>
    </location>
</feature>
<accession>A0ABU3QJT6</accession>
<dbReference type="RefSeq" id="WP_315877780.1">
    <property type="nucleotide sequence ID" value="NZ_JAWCTQ010000011.1"/>
</dbReference>
<feature type="chain" id="PRO_5045685976" evidence="3">
    <location>
        <begin position="38"/>
        <end position="568"/>
    </location>
</feature>
<dbReference type="EMBL" id="JAWCTQ010000011">
    <property type="protein sequence ID" value="MDT9682699.1"/>
    <property type="molecule type" value="Genomic_DNA"/>
</dbReference>
<evidence type="ECO:0000256" key="2">
    <source>
        <dbReference type="SAM" id="Phobius"/>
    </source>
</evidence>
<dbReference type="InterPro" id="IPR006311">
    <property type="entry name" value="TAT_signal"/>
</dbReference>
<protein>
    <submittedName>
        <fullName evidence="4">LPXTG cell wall anchor domain-containing protein</fullName>
    </submittedName>
</protein>
<keyword evidence="5" id="KW-1185">Reference proteome</keyword>
<dbReference type="PROSITE" id="PS51318">
    <property type="entry name" value="TAT"/>
    <property type="match status" value="1"/>
</dbReference>
<keyword evidence="2" id="KW-0812">Transmembrane</keyword>
<reference evidence="4 5" key="1">
    <citation type="submission" date="2023-09" db="EMBL/GenBank/DDBJ databases">
        <title>Streptomyces sp. nov.: A antagonism against Alternaria gaisen Producing Streptochlin, Isolated from Tamarix root soil.</title>
        <authorList>
            <person name="Chen Y."/>
        </authorList>
    </citation>
    <scope>NUCLEOTIDE SEQUENCE [LARGE SCALE GENOMIC DNA]</scope>
    <source>
        <strain evidence="4 5">TRM76323</strain>
    </source>
</reference>
<dbReference type="Proteomes" id="UP001250181">
    <property type="component" value="Unassembled WGS sequence"/>
</dbReference>
<sequence>MTLSPPGPTRRAALGGGTALAVLLAGAVGAAAAPARADTPPPAVIEVGGLGPDALARPAGALTEAHFRTYQFAVWGDRPDGAPITGAEITVDVAGAAGVAEFRFRPECRVTGTLATCPVAMPDGTGDPETHVPFFARPRLGTAAGDSGVVRATVRADNARTVEETPSELKVAVADRDSLTLGGFPKGISIEIPPGGRAAAPFDLTNTGARPLNRVTLSVSGFDGDDTVAFPGDHENCWYRTKDPKDPRSARIGVQCEFDTALRPGTTYRTSPGLAVAMVGLAEYGRIDFFASTRPAERTGVRGRSAPLALVPGTSPAPPRVPVPADTYTVDRPPVIGVHSPPAADGAAVGASVRTAVGRVATARVGVLNRGRAPLTGPVALVEVPPGVDVVRPDPRCRPEPWSDRWNDAPPPTFGDRPGDAAPVPSGAVYRCADPKDLAPGERRLFSFALKPVRALDGAEGVVFDPSLSPYDPRQRAKVAFLTVTAAGAGTASPSPSASPTPGDTASPGPSPTHTPAPTSTSTPGGGSGALASTGSDDAPALIGAAGALVVSGALLFLAVRRRSSRQH</sequence>
<feature type="compositionally biased region" description="Low complexity" evidence="1">
    <location>
        <begin position="489"/>
        <end position="508"/>
    </location>
</feature>
<dbReference type="NCBIfam" id="TIGR01167">
    <property type="entry name" value="LPXTG_anchor"/>
    <property type="match status" value="1"/>
</dbReference>
<keyword evidence="3" id="KW-0732">Signal</keyword>
<name>A0ABU3QJT6_9ACTN</name>
<feature type="region of interest" description="Disordered" evidence="1">
    <location>
        <begin position="399"/>
        <end position="422"/>
    </location>
</feature>